<dbReference type="KEGG" id="sng:SNE_A04030"/>
<dbReference type="STRING" id="331113.SNE_A04030"/>
<dbReference type="AlphaFoldDB" id="F8L6F0"/>
<accession>F8L6F0</accession>
<evidence type="ECO:0000313" key="2">
    <source>
        <dbReference type="Proteomes" id="UP000000496"/>
    </source>
</evidence>
<keyword evidence="2" id="KW-1185">Reference proteome</keyword>
<dbReference type="HOGENOM" id="CLU_2737850_0_0_0"/>
<gene>
    <name evidence="1" type="ordered locus">SNE_A04030</name>
</gene>
<reference key="1">
    <citation type="journal article" date="2011" name="Mol. Biol. Evol.">
        <title>Unity in variety -- the pan-genome of the Chlamydiae.</title>
        <authorList>
            <person name="Collingro A."/>
            <person name="Tischler P."/>
            <person name="Weinmaier T."/>
            <person name="Penz T."/>
            <person name="Heinz E."/>
            <person name="Brunham R.C."/>
            <person name="Read T.D."/>
            <person name="Bavoil P.M."/>
            <person name="Sachse K."/>
            <person name="Kahane S."/>
            <person name="Friedman M.G."/>
            <person name="Rattei T."/>
            <person name="Myers G.S.A."/>
            <person name="Horn M."/>
        </authorList>
    </citation>
    <scope>NUCLEOTIDE SEQUENCE</scope>
    <source>
        <strain>Z</strain>
    </source>
</reference>
<reference evidence="1 2" key="2">
    <citation type="journal article" date="2011" name="Mol. Biol. Evol.">
        <title>Unity in variety--the pan-genome of the Chlamydiae.</title>
        <authorList>
            <person name="Collingro A."/>
            <person name="Tischler P."/>
            <person name="Weinmaier T."/>
            <person name="Penz T."/>
            <person name="Heinz E."/>
            <person name="Brunham R.C."/>
            <person name="Read T.D."/>
            <person name="Bavoil P.M."/>
            <person name="Sachse K."/>
            <person name="Kahane S."/>
            <person name="Friedman M.G."/>
            <person name="Rattei T."/>
            <person name="Myers G.S."/>
            <person name="Horn M."/>
        </authorList>
    </citation>
    <scope>NUCLEOTIDE SEQUENCE [LARGE SCALE GENOMIC DNA]</scope>
    <source>
        <strain evidence="2">ATCC VR-1471 / Z</strain>
    </source>
</reference>
<sequence length="71" mass="8227">MKVKRYRPLQGASTLSQKFFTTTHPSFDALCFFKISPCLMDNVVDFGREKFSENLDQISYGIFCYRALGFI</sequence>
<protein>
    <submittedName>
        <fullName evidence="1">Uncharacterized protein</fullName>
    </submittedName>
</protein>
<proteinExistence type="predicted"/>
<evidence type="ECO:0000313" key="1">
    <source>
        <dbReference type="EMBL" id="CCB88280.1"/>
    </source>
</evidence>
<organism evidence="1 2">
    <name type="scientific">Simkania negevensis (strain ATCC VR-1471 / DSM 27360 / Z)</name>
    <dbReference type="NCBI Taxonomy" id="331113"/>
    <lineage>
        <taxon>Bacteria</taxon>
        <taxon>Pseudomonadati</taxon>
        <taxon>Chlamydiota</taxon>
        <taxon>Chlamydiia</taxon>
        <taxon>Parachlamydiales</taxon>
        <taxon>Simkaniaceae</taxon>
        <taxon>Simkania</taxon>
    </lineage>
</organism>
<name>F8L6F0_SIMNZ</name>
<dbReference type="EMBL" id="FR872582">
    <property type="protein sequence ID" value="CCB88280.1"/>
    <property type="molecule type" value="Genomic_DNA"/>
</dbReference>
<dbReference type="Proteomes" id="UP000000496">
    <property type="component" value="Chromosome gsn.131"/>
</dbReference>